<feature type="domain" description="Cytochrome b5 heme-binding" evidence="5">
    <location>
        <begin position="107"/>
        <end position="165"/>
    </location>
</feature>
<dbReference type="GO" id="GO:0046872">
    <property type="term" value="F:metal ion binding"/>
    <property type="evidence" value="ECO:0007669"/>
    <property type="project" value="UniProtKB-KW"/>
</dbReference>
<dbReference type="SUPFAM" id="SSF55856">
    <property type="entry name" value="Cytochrome b5-like heme/steroid binding domain"/>
    <property type="match status" value="1"/>
</dbReference>
<evidence type="ECO:0000256" key="4">
    <source>
        <dbReference type="SAM" id="Phobius"/>
    </source>
</evidence>
<comment type="caution">
    <text evidence="6">The sequence shown here is derived from an EMBL/GenBank/DDBJ whole genome shotgun (WGS) entry which is preliminary data.</text>
</comment>
<proteinExistence type="predicted"/>
<dbReference type="CDD" id="cd03506">
    <property type="entry name" value="Delta6-FADS-like"/>
    <property type="match status" value="1"/>
</dbReference>
<dbReference type="GO" id="GO:0016717">
    <property type="term" value="F:oxidoreductase activity, acting on paired donors, with oxidation of a pair of donors resulting in the reduction of molecular oxygen to two molecules of water"/>
    <property type="evidence" value="ECO:0007669"/>
    <property type="project" value="TreeGrafter"/>
</dbReference>
<dbReference type="InterPro" id="IPR018506">
    <property type="entry name" value="Cyt_B5_heme-BS"/>
</dbReference>
<keyword evidence="4" id="KW-1133">Transmembrane helix</keyword>
<feature type="transmembrane region" description="Helical" evidence="4">
    <location>
        <begin position="391"/>
        <end position="411"/>
    </location>
</feature>
<keyword evidence="2" id="KW-0479">Metal-binding</keyword>
<feature type="transmembrane region" description="Helical" evidence="4">
    <location>
        <begin position="210"/>
        <end position="227"/>
    </location>
</feature>
<evidence type="ECO:0000259" key="5">
    <source>
        <dbReference type="PROSITE" id="PS50255"/>
    </source>
</evidence>
<dbReference type="GO" id="GO:0020037">
    <property type="term" value="F:heme binding"/>
    <property type="evidence" value="ECO:0007669"/>
    <property type="project" value="InterPro"/>
</dbReference>
<dbReference type="InterPro" id="IPR012171">
    <property type="entry name" value="Fatty_acid_desaturase"/>
</dbReference>
<dbReference type="Pfam" id="PF00173">
    <property type="entry name" value="Cyt-b5"/>
    <property type="match status" value="1"/>
</dbReference>
<name>A0A7J7KQP0_BUGNE</name>
<dbReference type="Gene3D" id="3.10.120.10">
    <property type="entry name" value="Cytochrome b5-like heme/steroid binding domain"/>
    <property type="match status" value="1"/>
</dbReference>
<evidence type="ECO:0000256" key="1">
    <source>
        <dbReference type="ARBA" id="ARBA00022617"/>
    </source>
</evidence>
<keyword evidence="1" id="KW-0349">Heme</keyword>
<organism evidence="6 7">
    <name type="scientific">Bugula neritina</name>
    <name type="common">Brown bryozoan</name>
    <name type="synonym">Sertularia neritina</name>
    <dbReference type="NCBI Taxonomy" id="10212"/>
    <lineage>
        <taxon>Eukaryota</taxon>
        <taxon>Metazoa</taxon>
        <taxon>Spiralia</taxon>
        <taxon>Lophotrochozoa</taxon>
        <taxon>Bryozoa</taxon>
        <taxon>Gymnolaemata</taxon>
        <taxon>Cheilostomatida</taxon>
        <taxon>Flustrina</taxon>
        <taxon>Buguloidea</taxon>
        <taxon>Bugulidae</taxon>
        <taxon>Bugula</taxon>
    </lineage>
</organism>
<evidence type="ECO:0000313" key="7">
    <source>
        <dbReference type="Proteomes" id="UP000593567"/>
    </source>
</evidence>
<dbReference type="AlphaFoldDB" id="A0A7J7KQP0"/>
<dbReference type="InterPro" id="IPR001199">
    <property type="entry name" value="Cyt_B5-like_heme/steroid-bd"/>
</dbReference>
<reference evidence="6" key="1">
    <citation type="submission" date="2020-06" db="EMBL/GenBank/DDBJ databases">
        <title>Draft genome of Bugula neritina, a colonial animal packing powerful symbionts and potential medicines.</title>
        <authorList>
            <person name="Rayko M."/>
        </authorList>
    </citation>
    <scope>NUCLEOTIDE SEQUENCE [LARGE SCALE GENOMIC DNA]</scope>
    <source>
        <strain evidence="6">Kwan_BN1</strain>
    </source>
</reference>
<dbReference type="SMART" id="SM01117">
    <property type="entry name" value="Cyt-b5"/>
    <property type="match status" value="1"/>
</dbReference>
<dbReference type="InterPro" id="IPR005804">
    <property type="entry name" value="FA_desaturase_dom"/>
</dbReference>
<accession>A0A7J7KQP0</accession>
<feature type="transmembrane region" description="Helical" evidence="4">
    <location>
        <begin position="365"/>
        <end position="385"/>
    </location>
</feature>
<dbReference type="OrthoDB" id="260091at2759"/>
<dbReference type="EMBL" id="VXIV02000138">
    <property type="protein sequence ID" value="KAF6040487.1"/>
    <property type="molecule type" value="Genomic_DNA"/>
</dbReference>
<keyword evidence="4" id="KW-0812">Transmembrane</keyword>
<dbReference type="Proteomes" id="UP000593567">
    <property type="component" value="Unassembled WGS sequence"/>
</dbReference>
<dbReference type="PROSITE" id="PS50255">
    <property type="entry name" value="CYTOCHROME_B5_2"/>
    <property type="match status" value="1"/>
</dbReference>
<feature type="transmembrane region" description="Helical" evidence="4">
    <location>
        <begin position="330"/>
        <end position="353"/>
    </location>
</feature>
<keyword evidence="7" id="KW-1185">Reference proteome</keyword>
<evidence type="ECO:0000256" key="3">
    <source>
        <dbReference type="ARBA" id="ARBA00023004"/>
    </source>
</evidence>
<dbReference type="PANTHER" id="PTHR19353">
    <property type="entry name" value="FATTY ACID DESATURASE 2"/>
    <property type="match status" value="1"/>
</dbReference>
<dbReference type="InterPro" id="IPR036400">
    <property type="entry name" value="Cyt_B5-like_heme/steroid_sf"/>
</dbReference>
<dbReference type="GO" id="GO:0016020">
    <property type="term" value="C:membrane"/>
    <property type="evidence" value="ECO:0007669"/>
    <property type="project" value="TreeGrafter"/>
</dbReference>
<dbReference type="PROSITE" id="PS00191">
    <property type="entry name" value="CYTOCHROME_B5_1"/>
    <property type="match status" value="1"/>
</dbReference>
<protein>
    <recommendedName>
        <fullName evidence="5">Cytochrome b5 heme-binding domain-containing protein</fullName>
    </recommendedName>
</protein>
<feature type="transmembrane region" description="Helical" evidence="4">
    <location>
        <begin position="266"/>
        <end position="285"/>
    </location>
</feature>
<dbReference type="PANTHER" id="PTHR19353:SF82">
    <property type="entry name" value="CYTOCHROME B5 HEME-BINDING DOMAIN-CONTAINING PROTEIN"/>
    <property type="match status" value="1"/>
</dbReference>
<dbReference type="GO" id="GO:0006629">
    <property type="term" value="P:lipid metabolic process"/>
    <property type="evidence" value="ECO:0007669"/>
    <property type="project" value="InterPro"/>
</dbReference>
<keyword evidence="4" id="KW-0472">Membrane</keyword>
<keyword evidence="3" id="KW-0408">Iron</keyword>
<sequence length="518" mass="61247">MQVESNIDILTPWWMDWFHGGLNFHLVHHLYPRMPRHNFRQATAFVRKLCEAHNLHYDSCEWSTAIPILGGSFTACPTFLSLGNFLEPFIQFNDQMDRNGNEATSPSHDWKSSKQGKKLIGIDGYWYDITNFIPYHPGGKVIEQFVGKDASAVFHGFHRQSVLRHRKPYARMNETSVENSRVSQAFAHLGQYFEKEGYFVTDYYWYAKKFLVTFLMICCVVYIVTNYPTSDRVYLGAVALAAFWQQCGFFMHDFEHNQFSQNRHIDKWLGTFFGTFCFGISGSWWRDEHFIHHALTTCVDHDIGFADPQMMEAVVWAQNEKLWPFYQNRLSYFLIRIQHITFLPLCVFMGRLAIIKASMVQERRLIEWAAFGLHWVWICVLLSYLPTWKHVFIFYGIASTIQGVLHIQLLISHYAKDYHHVKNVSKDVNWAQMQVESNIDIITPLWLDWFHGGLNFHLVHHLYPRMPRHNYRKATEYVRKVCHEYNLHYDHCGWFEAVKRTLSQLKRMSEHFSLDPNS</sequence>
<gene>
    <name evidence="6" type="ORF">EB796_001200</name>
</gene>
<evidence type="ECO:0000313" key="6">
    <source>
        <dbReference type="EMBL" id="KAF6040487.1"/>
    </source>
</evidence>
<dbReference type="Pfam" id="PF00487">
    <property type="entry name" value="FA_desaturase"/>
    <property type="match status" value="2"/>
</dbReference>
<evidence type="ECO:0000256" key="2">
    <source>
        <dbReference type="ARBA" id="ARBA00022723"/>
    </source>
</evidence>